<evidence type="ECO:0000313" key="3">
    <source>
        <dbReference type="Proteomes" id="UP001050808"/>
    </source>
</evidence>
<dbReference type="InterPro" id="IPR058009">
    <property type="entry name" value="TTP_Phage_16"/>
</dbReference>
<dbReference type="EMBL" id="BNDY01000017">
    <property type="protein sequence ID" value="GHI41169.1"/>
    <property type="molecule type" value="Genomic_DNA"/>
</dbReference>
<protein>
    <submittedName>
        <fullName evidence="2">Uncharacterized protein</fullName>
    </submittedName>
</protein>
<dbReference type="Proteomes" id="UP001050808">
    <property type="component" value="Unassembled WGS sequence"/>
</dbReference>
<comment type="caution">
    <text evidence="2">The sequence shown here is derived from an EMBL/GenBank/DDBJ whole genome shotgun (WGS) entry which is preliminary data.</text>
</comment>
<sequence>MPLPPHRGGPARTPTRLRDGPVPRQDFEGRGRLDCVIGCRPGIGQQTLQVKKYSRRGVTRVLWLKTVADPGHVPTRPELTAGTDLTSAIAAIDGWSLTNQAIETPDLGSTFESKIPGTDQADDSSLGFYEDQVSDEIEQLLTKDATGWVVFLRKGDVPGSRSMDVFPVRIGSRSPNYSTDNEAAKFTVSFSITEKPTQDAVIPPATVPKVDK</sequence>
<evidence type="ECO:0000313" key="2">
    <source>
        <dbReference type="EMBL" id="GHI41169.1"/>
    </source>
</evidence>
<organism evidence="2 3">
    <name type="scientific">Streptomyces violascens</name>
    <dbReference type="NCBI Taxonomy" id="67381"/>
    <lineage>
        <taxon>Bacteria</taxon>
        <taxon>Bacillati</taxon>
        <taxon>Actinomycetota</taxon>
        <taxon>Actinomycetes</taxon>
        <taxon>Kitasatosporales</taxon>
        <taxon>Streptomycetaceae</taxon>
        <taxon>Streptomyces</taxon>
    </lineage>
</organism>
<reference evidence="2" key="1">
    <citation type="submission" date="2024-05" db="EMBL/GenBank/DDBJ databases">
        <title>Whole genome shotgun sequence of Streptomyces violascens NBRC 12920.</title>
        <authorList>
            <person name="Komaki H."/>
            <person name="Tamura T."/>
        </authorList>
    </citation>
    <scope>NUCLEOTIDE SEQUENCE</scope>
    <source>
        <strain evidence="2">NBRC 12920</strain>
    </source>
</reference>
<dbReference type="Pfam" id="PF25595">
    <property type="entry name" value="Phage_TTP_16"/>
    <property type="match status" value="1"/>
</dbReference>
<gene>
    <name evidence="2" type="ORF">Sviol_55770</name>
</gene>
<proteinExistence type="predicted"/>
<feature type="compositionally biased region" description="Basic and acidic residues" evidence="1">
    <location>
        <begin position="16"/>
        <end position="27"/>
    </location>
</feature>
<evidence type="ECO:0000256" key="1">
    <source>
        <dbReference type="SAM" id="MobiDB-lite"/>
    </source>
</evidence>
<name>A0ABQ3QV62_9ACTN</name>
<accession>A0ABQ3QV62</accession>
<feature type="region of interest" description="Disordered" evidence="1">
    <location>
        <begin position="1"/>
        <end position="27"/>
    </location>
</feature>
<keyword evidence="3" id="KW-1185">Reference proteome</keyword>